<evidence type="ECO:0000313" key="2">
    <source>
        <dbReference type="Proteomes" id="UP001162131"/>
    </source>
</evidence>
<evidence type="ECO:0000313" key="1">
    <source>
        <dbReference type="EMBL" id="CAG9317075.1"/>
    </source>
</evidence>
<reference evidence="1" key="1">
    <citation type="submission" date="2021-09" db="EMBL/GenBank/DDBJ databases">
        <authorList>
            <consortium name="AG Swart"/>
            <person name="Singh M."/>
            <person name="Singh A."/>
            <person name="Seah K."/>
            <person name="Emmerich C."/>
        </authorList>
    </citation>
    <scope>NUCLEOTIDE SEQUENCE</scope>
    <source>
        <strain evidence="1">ATCC30299</strain>
    </source>
</reference>
<name>A0AAU9INB4_9CILI</name>
<organism evidence="1 2">
    <name type="scientific">Blepharisma stoltei</name>
    <dbReference type="NCBI Taxonomy" id="1481888"/>
    <lineage>
        <taxon>Eukaryota</taxon>
        <taxon>Sar</taxon>
        <taxon>Alveolata</taxon>
        <taxon>Ciliophora</taxon>
        <taxon>Postciliodesmatophora</taxon>
        <taxon>Heterotrichea</taxon>
        <taxon>Heterotrichida</taxon>
        <taxon>Blepharismidae</taxon>
        <taxon>Blepharisma</taxon>
    </lineage>
</organism>
<dbReference type="Proteomes" id="UP001162131">
    <property type="component" value="Unassembled WGS sequence"/>
</dbReference>
<dbReference type="AlphaFoldDB" id="A0AAU9INB4"/>
<keyword evidence="2" id="KW-1185">Reference proteome</keyword>
<accession>A0AAU9INB4</accession>
<dbReference type="EMBL" id="CAJZBQ010000017">
    <property type="protein sequence ID" value="CAG9317075.1"/>
    <property type="molecule type" value="Genomic_DNA"/>
</dbReference>
<proteinExistence type="predicted"/>
<comment type="caution">
    <text evidence="1">The sequence shown here is derived from an EMBL/GenBank/DDBJ whole genome shotgun (WGS) entry which is preliminary data.</text>
</comment>
<protein>
    <submittedName>
        <fullName evidence="1">Uncharacterized protein</fullName>
    </submittedName>
</protein>
<gene>
    <name evidence="1" type="ORF">BSTOLATCC_MIC17697</name>
</gene>
<sequence length="303" mass="34818">MYINEKASRLLKSSVGNIIGSSFLNFIPHPFDTCHLAAVKDFVFDSDTIELPSHSHLFFQDIHGYLIECNFLIKLTAFHNFAYFLVTFEQRKEAREIAIISDDAFIMGHSELFPFYINSESKNLKGQNLSNLLPNLDIKSMKNYELWLAPFNGGEIAFINVKKQIKSMTINGLMIIHEEEEIQKWKEGTAQDQQMDQEFTFDYEKSQLEVNRIKGTQDQFLSNSNNISLLAKPSDETGVNSHEEFHIKEKALRLSEDKKLFIEDYSKSSTTSKNSSQAKTLLLDTKRKIRVLQVALFLVVSLI</sequence>